<proteinExistence type="predicted"/>
<evidence type="ECO:0000313" key="1">
    <source>
        <dbReference type="EMBL" id="SPS05686.1"/>
    </source>
</evidence>
<organism evidence="1">
    <name type="scientific">Candidatus Nitrotoga fabula</name>
    <dbReference type="NCBI Taxonomy" id="2182327"/>
    <lineage>
        <taxon>Bacteria</taxon>
        <taxon>Pseudomonadati</taxon>
        <taxon>Pseudomonadota</taxon>
        <taxon>Betaproteobacteria</taxon>
        <taxon>Nitrosomonadales</taxon>
        <taxon>Gallionellaceae</taxon>
        <taxon>Candidatus Nitrotoga</taxon>
    </lineage>
</organism>
<protein>
    <submittedName>
        <fullName evidence="1">Uncharacterized protein</fullName>
    </submittedName>
</protein>
<dbReference type="EMBL" id="LS423452">
    <property type="protein sequence ID" value="SPS05686.1"/>
    <property type="molecule type" value="Genomic_DNA"/>
</dbReference>
<accession>A0A2X0SIN4</accession>
<reference evidence="1" key="1">
    <citation type="submission" date="2018-05" db="EMBL/GenBank/DDBJ databases">
        <authorList>
            <person name="Lanie J.A."/>
            <person name="Ng W.-L."/>
            <person name="Kazmierczak K.M."/>
            <person name="Andrzejewski T.M."/>
            <person name="Davidsen T.M."/>
            <person name="Wayne K.J."/>
            <person name="Tettelin H."/>
            <person name="Glass J.I."/>
            <person name="Rusch D."/>
            <person name="Podicherti R."/>
            <person name="Tsui H.-C.T."/>
            <person name="Winkler M.E."/>
        </authorList>
    </citation>
    <scope>NUCLEOTIDE SEQUENCE</scope>
    <source>
        <strain evidence="1">KNB</strain>
    </source>
</reference>
<sequence>MMNDCQTLNGYAGQNDQVMRQRPFCRRDKQEKYFEYFEKQIICSLLYDGHDGIASRGSCLSGKSGGMQGG</sequence>
<dbReference type="AlphaFoldDB" id="A0A2X0SIN4"/>
<name>A0A2X0SIN4_9PROT</name>
<gene>
    <name evidence="1" type="ORF">NITFAB_1276</name>
</gene>